<dbReference type="RefSeq" id="WP_193383023.1">
    <property type="nucleotide sequence ID" value="NZ_JABXWJ010000036.1"/>
</dbReference>
<comment type="caution">
    <text evidence="3">The sequence shown here is derived from an EMBL/GenBank/DDBJ whole genome shotgun (WGS) entry which is preliminary data.</text>
</comment>
<name>A0ABU4N517_9ACTN</name>
<keyword evidence="4" id="KW-1185">Reference proteome</keyword>
<feature type="region of interest" description="Disordered" evidence="1">
    <location>
        <begin position="360"/>
        <end position="380"/>
    </location>
</feature>
<dbReference type="Proteomes" id="UP001282474">
    <property type="component" value="Unassembled WGS sequence"/>
</dbReference>
<proteinExistence type="predicted"/>
<keyword evidence="2" id="KW-1133">Transmembrane helix</keyword>
<accession>A0ABU4N517</accession>
<protein>
    <submittedName>
        <fullName evidence="3">Conjugal transfer protein</fullName>
    </submittedName>
</protein>
<dbReference type="EMBL" id="JARAWJ010000122">
    <property type="protein sequence ID" value="MDX3044799.1"/>
    <property type="molecule type" value="Genomic_DNA"/>
</dbReference>
<keyword evidence="2" id="KW-0472">Membrane</keyword>
<evidence type="ECO:0000256" key="1">
    <source>
        <dbReference type="SAM" id="MobiDB-lite"/>
    </source>
</evidence>
<reference evidence="3 4" key="1">
    <citation type="journal article" date="2023" name="Microb. Genom.">
        <title>Mesoterricola silvestris gen. nov., sp. nov., Mesoterricola sediminis sp. nov., Geothrix oryzae sp. nov., Geothrix edaphica sp. nov., Geothrix rubra sp. nov., and Geothrix limicola sp. nov., six novel members of Acidobacteriota isolated from soils.</title>
        <authorList>
            <person name="Weisberg A.J."/>
            <person name="Pearce E."/>
            <person name="Kramer C.G."/>
            <person name="Chang J.H."/>
            <person name="Clarke C.R."/>
        </authorList>
    </citation>
    <scope>NUCLEOTIDE SEQUENCE [LARGE SCALE GENOMIC DNA]</scope>
    <source>
        <strain evidence="3 4">NE20-4-1</strain>
    </source>
</reference>
<feature type="transmembrane region" description="Helical" evidence="2">
    <location>
        <begin position="12"/>
        <end position="37"/>
    </location>
</feature>
<organism evidence="3 4">
    <name type="scientific">Streptomyces caniscabiei</name>
    <dbReference type="NCBI Taxonomy" id="2746961"/>
    <lineage>
        <taxon>Bacteria</taxon>
        <taxon>Bacillati</taxon>
        <taxon>Actinomycetota</taxon>
        <taxon>Actinomycetes</taxon>
        <taxon>Kitasatosporales</taxon>
        <taxon>Streptomycetaceae</taxon>
        <taxon>Streptomyces</taxon>
    </lineage>
</organism>
<sequence>MTSTSTPRELTWGQVAVLGAAAVAMVAVGGFGAWGTYSNAVAEFHRQATAAGVVAAGEGLTLILAMVMLGRTMLGQYSPAVVRGGMWLAPLSASGIGITIATDVREAAVYAVTPLAMSGAAEGLGFIARSIVVYRTGVDAEVMRRNADAARQLAFQRAVADGHPGKFRRKLAVRRYWSLAKYVGVGDTELGAGLVDVQRVRVREGADAALATMYGGAEVARVNVTPANAPARSAQAVLREKFAEMDPADVIRIAADAHPDAPPPELAALLVPYGVVVDAVQVAVVLGHRPDEYEVDRPDTPAHQQVSDPVAALEPVTMEAAVVEAASTLGPDASAREIAERVALNRRLVVTEPYVRTALSRAAKKPQPEVPAKPMEGGYA</sequence>
<evidence type="ECO:0000256" key="2">
    <source>
        <dbReference type="SAM" id="Phobius"/>
    </source>
</evidence>
<gene>
    <name evidence="3" type="ORF">PV383_47775</name>
</gene>
<keyword evidence="2" id="KW-0812">Transmembrane</keyword>
<evidence type="ECO:0000313" key="4">
    <source>
        <dbReference type="Proteomes" id="UP001282474"/>
    </source>
</evidence>
<evidence type="ECO:0000313" key="3">
    <source>
        <dbReference type="EMBL" id="MDX3044799.1"/>
    </source>
</evidence>
<feature type="transmembrane region" description="Helical" evidence="2">
    <location>
        <begin position="49"/>
        <end position="69"/>
    </location>
</feature>